<reference evidence="13" key="1">
    <citation type="journal article" date="2007" name="J. Bacteriol.">
        <title>Comparative genome analysis of four magnetotactic bacteria reveals a complex set of group-specific genes implicated in magnetosome biomineralization and function.</title>
        <authorList>
            <person name="Richter M."/>
            <person name="Kube M."/>
            <person name="Bazylinski D.A."/>
            <person name="Lombardot T."/>
            <person name="Gloeckner F.O."/>
            <person name="Reinhardt R."/>
            <person name="Schueler D."/>
        </authorList>
    </citation>
    <scope>NUCLEOTIDE SEQUENCE</scope>
    <source>
        <strain evidence="13">MSR-1</strain>
    </source>
</reference>
<evidence type="ECO:0000256" key="4">
    <source>
        <dbReference type="ARBA" id="ARBA00012093"/>
    </source>
</evidence>
<dbReference type="GO" id="GO:0009097">
    <property type="term" value="P:isoleucine biosynthetic process"/>
    <property type="evidence" value="ECO:0007669"/>
    <property type="project" value="UniProtKB-UniPathway"/>
</dbReference>
<evidence type="ECO:0000256" key="9">
    <source>
        <dbReference type="ARBA" id="ARBA00025594"/>
    </source>
</evidence>
<feature type="domain" description="ACT" evidence="12">
    <location>
        <begin position="326"/>
        <end position="405"/>
    </location>
</feature>
<dbReference type="PANTHER" id="PTHR48078">
    <property type="entry name" value="THREONINE DEHYDRATASE, MITOCHONDRIAL-RELATED"/>
    <property type="match status" value="1"/>
</dbReference>
<dbReference type="InterPro" id="IPR045865">
    <property type="entry name" value="ACT-like_dom_sf"/>
</dbReference>
<dbReference type="UniPathway" id="UPA00047">
    <property type="reaction ID" value="UER00054"/>
</dbReference>
<dbReference type="SUPFAM" id="SSF55021">
    <property type="entry name" value="ACT-like"/>
    <property type="match status" value="1"/>
</dbReference>
<dbReference type="GO" id="GO:0030170">
    <property type="term" value="F:pyridoxal phosphate binding"/>
    <property type="evidence" value="ECO:0007669"/>
    <property type="project" value="InterPro"/>
</dbReference>
<evidence type="ECO:0000259" key="12">
    <source>
        <dbReference type="PROSITE" id="PS51671"/>
    </source>
</evidence>
<dbReference type="InterPro" id="IPR036052">
    <property type="entry name" value="TrpB-like_PALP_sf"/>
</dbReference>
<name>A4U1F6_9PROT</name>
<comment type="similarity">
    <text evidence="3">Belongs to the serine/threonine dehydratase family.</text>
</comment>
<dbReference type="FunFam" id="3.40.50.1100:FF:000005">
    <property type="entry name" value="Threonine dehydratase catabolic"/>
    <property type="match status" value="1"/>
</dbReference>
<evidence type="ECO:0000256" key="5">
    <source>
        <dbReference type="ARBA" id="ARBA00012096"/>
    </source>
</evidence>
<gene>
    <name evidence="13" type="ORF">MGR_3066</name>
</gene>
<dbReference type="EC" id="4.3.1.17" evidence="4"/>
<keyword evidence="7" id="KW-0663">Pyridoxal phosphate</keyword>
<comment type="function">
    <text evidence="9">Catalyzes the anaerobic formation of alpha-ketobutyrate and ammonia from threonine in a two-step reaction. The first step involved a dehydration of threonine and a production of enamine intermediates (aminocrotonate), which tautomerizes to its imine form (iminobutyrate). Both intermediates are unstable and short-lived. The second step is the nonenzymatic hydrolysis of the enamine/imine intermediates to form 2-ketobutyrate and free ammonia. In the low water environment of the cell, the second step is accelerated by RidA. TdcB also dehydrates serine to yield pyruvate via analogous enamine/imine intermediates.</text>
</comment>
<dbReference type="EMBL" id="CU459003">
    <property type="protein sequence ID" value="CAM76713.1"/>
    <property type="molecule type" value="Genomic_DNA"/>
</dbReference>
<evidence type="ECO:0000256" key="11">
    <source>
        <dbReference type="ARBA" id="ARBA00049406"/>
    </source>
</evidence>
<dbReference type="InterPro" id="IPR000634">
    <property type="entry name" value="Ser/Thr_deHydtase_PyrdxlP-BS"/>
</dbReference>
<comment type="cofactor">
    <cofactor evidence="1">
        <name>pyridoxal 5'-phosphate</name>
        <dbReference type="ChEBI" id="CHEBI:597326"/>
    </cofactor>
</comment>
<comment type="catalytic activity">
    <reaction evidence="11">
        <text>L-serine = pyruvate + NH4(+)</text>
        <dbReference type="Rhea" id="RHEA:19169"/>
        <dbReference type="ChEBI" id="CHEBI:15361"/>
        <dbReference type="ChEBI" id="CHEBI:28938"/>
        <dbReference type="ChEBI" id="CHEBI:33384"/>
        <dbReference type="EC" id="4.3.1.17"/>
    </reaction>
</comment>
<evidence type="ECO:0000256" key="2">
    <source>
        <dbReference type="ARBA" id="ARBA00004810"/>
    </source>
</evidence>
<dbReference type="GO" id="GO:0004794">
    <property type="term" value="F:threonine deaminase activity"/>
    <property type="evidence" value="ECO:0007669"/>
    <property type="project" value="UniProtKB-EC"/>
</dbReference>
<dbReference type="AlphaFoldDB" id="A4U1F6"/>
<protein>
    <recommendedName>
        <fullName evidence="10">L-serine dehydratase</fullName>
        <ecNumber evidence="4">4.3.1.17</ecNumber>
        <ecNumber evidence="5">4.3.1.19</ecNumber>
    </recommendedName>
</protein>
<dbReference type="Gene3D" id="3.30.70.260">
    <property type="match status" value="1"/>
</dbReference>
<dbReference type="PROSITE" id="PS00165">
    <property type="entry name" value="DEHYDRATASE_SER_THR"/>
    <property type="match status" value="1"/>
</dbReference>
<comment type="pathway">
    <text evidence="2">Amino-acid biosynthesis; L-isoleucine biosynthesis; 2-oxobutanoate from L-threonine: step 1/1.</text>
</comment>
<dbReference type="CDD" id="cd04886">
    <property type="entry name" value="ACT_ThrD-II-like"/>
    <property type="match status" value="1"/>
</dbReference>
<evidence type="ECO:0000256" key="1">
    <source>
        <dbReference type="ARBA" id="ARBA00001933"/>
    </source>
</evidence>
<dbReference type="Pfam" id="PF00291">
    <property type="entry name" value="PALP"/>
    <property type="match status" value="1"/>
</dbReference>
<dbReference type="Pfam" id="PF01842">
    <property type="entry name" value="ACT"/>
    <property type="match status" value="1"/>
</dbReference>
<evidence type="ECO:0000313" key="13">
    <source>
        <dbReference type="EMBL" id="CAM76713.1"/>
    </source>
</evidence>
<dbReference type="InterPro" id="IPR005789">
    <property type="entry name" value="Thr_deHydtase_catblc"/>
</dbReference>
<dbReference type="InterPro" id="IPR002912">
    <property type="entry name" value="ACT_dom"/>
</dbReference>
<keyword evidence="6" id="KW-0100">Branched-chain amino acid biosynthesis</keyword>
<dbReference type="PANTHER" id="PTHR48078:SF6">
    <property type="entry name" value="L-THREONINE DEHYDRATASE CATABOLIC TDCB"/>
    <property type="match status" value="1"/>
</dbReference>
<dbReference type="GO" id="GO:0006565">
    <property type="term" value="P:L-serine catabolic process"/>
    <property type="evidence" value="ECO:0007669"/>
    <property type="project" value="TreeGrafter"/>
</dbReference>
<keyword evidence="8" id="KW-0456">Lyase</keyword>
<dbReference type="SUPFAM" id="SSF53686">
    <property type="entry name" value="Tryptophan synthase beta subunit-like PLP-dependent enzymes"/>
    <property type="match status" value="1"/>
</dbReference>
<dbReference type="NCBIfam" id="NF005600">
    <property type="entry name" value="PRK07334.1"/>
    <property type="match status" value="1"/>
</dbReference>
<sequence length="408" mass="42832">MTVTIDQVRSAAAALDGSVALTPVVEAPKLAQLSGAAQVWLKLENLQHSGSFKARGALNRILALNTAERQVGVIAMSAGNHAQGVALHCARLGIPATVVMPRFTPLTKVQRTQAYGATVVLVGETLAEAQQHAHILATEQGLIFIHPYDDPLIIAGQGTVGLELARQVIDADDVIIPIGGGGLAAGMAIALHDAPTPPRLTGVQSASFPTLVRQPVADAPLSPQTLAEGIAVKYPGSLTKPIIDQHFDDVFAVDDTAIEQAIVWLMEEQKIVAEGAGAAPLALLMTQSARFAGRKGVLVISGGNIDNRVMASILMRGLVRAGRLARLRIEISDAPGMLARATSLIAEHGGNILEVYHQRLFQDVPVKSAELDVVVEATDSSHVEAMLGALRQAGFPARRLGSMASLPE</sequence>
<proteinExistence type="inferred from homology"/>
<evidence type="ECO:0000256" key="10">
    <source>
        <dbReference type="ARBA" id="ARBA00031418"/>
    </source>
</evidence>
<keyword evidence="6" id="KW-0412">Isoleucine biosynthesis</keyword>
<dbReference type="NCBIfam" id="TIGR01127">
    <property type="entry name" value="ilvA_1Cterm"/>
    <property type="match status" value="1"/>
</dbReference>
<evidence type="ECO:0000256" key="6">
    <source>
        <dbReference type="ARBA" id="ARBA00022624"/>
    </source>
</evidence>
<evidence type="ECO:0000256" key="3">
    <source>
        <dbReference type="ARBA" id="ARBA00010869"/>
    </source>
</evidence>
<organism evidence="13">
    <name type="scientific">Magnetospirillum gryphiswaldense</name>
    <dbReference type="NCBI Taxonomy" id="55518"/>
    <lineage>
        <taxon>Bacteria</taxon>
        <taxon>Pseudomonadati</taxon>
        <taxon>Pseudomonadota</taxon>
        <taxon>Alphaproteobacteria</taxon>
        <taxon>Rhodospirillales</taxon>
        <taxon>Rhodospirillaceae</taxon>
        <taxon>Magnetospirillum</taxon>
    </lineage>
</organism>
<dbReference type="Gene3D" id="3.40.50.1100">
    <property type="match status" value="2"/>
</dbReference>
<keyword evidence="6" id="KW-0028">Amino-acid biosynthesis</keyword>
<dbReference type="EC" id="4.3.1.19" evidence="5"/>
<dbReference type="PROSITE" id="PS51671">
    <property type="entry name" value="ACT"/>
    <property type="match status" value="1"/>
</dbReference>
<evidence type="ECO:0000256" key="7">
    <source>
        <dbReference type="ARBA" id="ARBA00022898"/>
    </source>
</evidence>
<dbReference type="InterPro" id="IPR044561">
    <property type="entry name" value="ACT_ThrD-II-like"/>
</dbReference>
<dbReference type="CDD" id="cd01562">
    <property type="entry name" value="Thr-dehyd"/>
    <property type="match status" value="1"/>
</dbReference>
<dbReference type="GO" id="GO:0003941">
    <property type="term" value="F:L-serine ammonia-lyase activity"/>
    <property type="evidence" value="ECO:0007669"/>
    <property type="project" value="UniProtKB-EC"/>
</dbReference>
<dbReference type="InterPro" id="IPR050147">
    <property type="entry name" value="Ser/Thr_Dehydratase"/>
</dbReference>
<dbReference type="InterPro" id="IPR001926">
    <property type="entry name" value="TrpB-like_PALP"/>
</dbReference>
<accession>A4U1F6</accession>
<evidence type="ECO:0000256" key="8">
    <source>
        <dbReference type="ARBA" id="ARBA00023239"/>
    </source>
</evidence>
<dbReference type="RefSeq" id="WP_106001808.1">
    <property type="nucleotide sequence ID" value="NZ_CP027527.1"/>
</dbReference>
<dbReference type="GO" id="GO:0006567">
    <property type="term" value="P:L-threonine catabolic process"/>
    <property type="evidence" value="ECO:0007669"/>
    <property type="project" value="InterPro"/>
</dbReference>